<keyword evidence="2" id="KW-1133">Transmembrane helix</keyword>
<name>A0A9P5DSW4_9HYPO</name>
<dbReference type="Proteomes" id="UP000730481">
    <property type="component" value="Unassembled WGS sequence"/>
</dbReference>
<evidence type="ECO:0000313" key="3">
    <source>
        <dbReference type="EMBL" id="KAF4333223.1"/>
    </source>
</evidence>
<feature type="transmembrane region" description="Helical" evidence="2">
    <location>
        <begin position="356"/>
        <end position="375"/>
    </location>
</feature>
<protein>
    <submittedName>
        <fullName evidence="3">Uncharacterized protein</fullName>
    </submittedName>
</protein>
<sequence>MYTDRENIQGFTSVELLLMFQAIFFYFDLITCIPPQYNLIPALRRMEKAMLRMKPLANTAIPLLLTILGLIYAPVMLTDLDPDHYDMDETCAKQGVDADLAGDGVRVAAWAQIIILLILCFAGMFQRETTGVKEIGAGLALTHFSLNIAMLVQLAQHKLSTVDAVIGCMILDAQNMALSMQLTSKETLASTWQVLNVILTQLFGLCVIAAIMANVLDNSLDPTDCQCLAVFWWAWVGSCFSLLDDKVVFWMYYTFRLLNFLHSSMHSAIKTDPFHKSKRNPGGRMSHTRGRVLHTIRARFKLEEKFGLNRPAFFTQYSSTLTATYTTYGVFSIVSMTTAELAMRRLELRPTAGLTSVGQIIALAVAGATVVRVIWQSIMLSYKRIHMKDGATFGWPFHMREVPVRRVEDDDSFVEDTRQSGDSEHGPVVHDSTIN</sequence>
<feature type="transmembrane region" description="Helical" evidence="2">
    <location>
        <begin position="192"/>
        <end position="213"/>
    </location>
</feature>
<evidence type="ECO:0000256" key="2">
    <source>
        <dbReference type="SAM" id="Phobius"/>
    </source>
</evidence>
<keyword evidence="2" id="KW-0472">Membrane</keyword>
<dbReference type="AlphaFoldDB" id="A0A9P5DSW4"/>
<feature type="transmembrane region" description="Helical" evidence="2">
    <location>
        <begin position="16"/>
        <end position="35"/>
    </location>
</feature>
<reference evidence="3" key="2">
    <citation type="submission" date="2020-02" db="EMBL/GenBank/DDBJ databases">
        <title>Identification and distribution of gene clusters putatively required for synthesis of sphingolipid metabolism inhibitors in phylogenetically diverse species of the filamentous fungus Fusarium.</title>
        <authorList>
            <person name="Kim H.-S."/>
            <person name="Busman M."/>
            <person name="Brown D.W."/>
            <person name="Divon H."/>
            <person name="Uhlig S."/>
            <person name="Proctor R.H."/>
        </authorList>
    </citation>
    <scope>NUCLEOTIDE SEQUENCE</scope>
    <source>
        <strain evidence="3">NRRL 25174</strain>
    </source>
</reference>
<evidence type="ECO:0000256" key="1">
    <source>
        <dbReference type="SAM" id="MobiDB-lite"/>
    </source>
</evidence>
<proteinExistence type="predicted"/>
<keyword evidence="4" id="KW-1185">Reference proteome</keyword>
<feature type="transmembrane region" description="Helical" evidence="2">
    <location>
        <begin position="314"/>
        <end position="336"/>
    </location>
</feature>
<keyword evidence="2" id="KW-0812">Transmembrane</keyword>
<organism evidence="3 4">
    <name type="scientific">Fusarium beomiforme</name>
    <dbReference type="NCBI Taxonomy" id="44412"/>
    <lineage>
        <taxon>Eukaryota</taxon>
        <taxon>Fungi</taxon>
        <taxon>Dikarya</taxon>
        <taxon>Ascomycota</taxon>
        <taxon>Pezizomycotina</taxon>
        <taxon>Sordariomycetes</taxon>
        <taxon>Hypocreomycetidae</taxon>
        <taxon>Hypocreales</taxon>
        <taxon>Nectriaceae</taxon>
        <taxon>Fusarium</taxon>
        <taxon>Fusarium burgessii species complex</taxon>
    </lineage>
</organism>
<feature type="transmembrane region" description="Helical" evidence="2">
    <location>
        <begin position="225"/>
        <end position="243"/>
    </location>
</feature>
<dbReference type="OrthoDB" id="4834801at2759"/>
<accession>A0A9P5DSW4</accession>
<feature type="transmembrane region" description="Helical" evidence="2">
    <location>
        <begin position="107"/>
        <end position="125"/>
    </location>
</feature>
<dbReference type="EMBL" id="PVQB02000885">
    <property type="protein sequence ID" value="KAF4333223.1"/>
    <property type="molecule type" value="Genomic_DNA"/>
</dbReference>
<comment type="caution">
    <text evidence="3">The sequence shown here is derived from an EMBL/GenBank/DDBJ whole genome shotgun (WGS) entry which is preliminary data.</text>
</comment>
<feature type="region of interest" description="Disordered" evidence="1">
    <location>
        <begin position="410"/>
        <end position="435"/>
    </location>
</feature>
<feature type="transmembrane region" description="Helical" evidence="2">
    <location>
        <begin position="56"/>
        <end position="77"/>
    </location>
</feature>
<reference evidence="3" key="1">
    <citation type="journal article" date="2017" name="Mycologia">
        <title>Fusarium algeriense, sp. nov., a novel toxigenic crown rot pathogen of durum wheat from Algeria is nested in the Fusarium burgessii species complex.</title>
        <authorList>
            <person name="Laraba I."/>
            <person name="Keddad A."/>
            <person name="Boureghda H."/>
            <person name="Abdallah N."/>
            <person name="Vaughan M.M."/>
            <person name="Proctor R.H."/>
            <person name="Busman M."/>
            <person name="O'Donnell K."/>
        </authorList>
    </citation>
    <scope>NUCLEOTIDE SEQUENCE</scope>
    <source>
        <strain evidence="3">NRRL 25174</strain>
    </source>
</reference>
<evidence type="ECO:0000313" key="4">
    <source>
        <dbReference type="Proteomes" id="UP000730481"/>
    </source>
</evidence>
<gene>
    <name evidence="3" type="ORF">FBEOM_12958</name>
</gene>
<feature type="compositionally biased region" description="Basic and acidic residues" evidence="1">
    <location>
        <begin position="415"/>
        <end position="428"/>
    </location>
</feature>